<dbReference type="PANTHER" id="PTHR47723">
    <property type="entry name" value="OS05G0353850 PROTEIN"/>
    <property type="match status" value="1"/>
</dbReference>
<evidence type="ECO:0000313" key="2">
    <source>
        <dbReference type="Proteomes" id="UP000813463"/>
    </source>
</evidence>
<dbReference type="Gene3D" id="3.30.420.10">
    <property type="entry name" value="Ribonuclease H-like superfamily/Ribonuclease H"/>
    <property type="match status" value="1"/>
</dbReference>
<name>A0ABM3R4H9_SPIOL</name>
<dbReference type="SUPFAM" id="SSF53098">
    <property type="entry name" value="Ribonuclease H-like"/>
    <property type="match status" value="1"/>
</dbReference>
<dbReference type="InterPro" id="IPR036397">
    <property type="entry name" value="RNaseH_sf"/>
</dbReference>
<reference evidence="3" key="2">
    <citation type="submission" date="2025-08" db="UniProtKB">
        <authorList>
            <consortium name="RefSeq"/>
        </authorList>
    </citation>
    <scope>IDENTIFICATION</scope>
    <source>
        <tissue evidence="3">Leaf</tissue>
    </source>
</reference>
<dbReference type="Pfam" id="PF13456">
    <property type="entry name" value="RVT_3"/>
    <property type="match status" value="1"/>
</dbReference>
<keyword evidence="2" id="KW-1185">Reference proteome</keyword>
<dbReference type="CDD" id="cd06222">
    <property type="entry name" value="RNase_H_like"/>
    <property type="match status" value="1"/>
</dbReference>
<gene>
    <name evidence="3" type="primary">LOC130465671</name>
</gene>
<evidence type="ECO:0000259" key="1">
    <source>
        <dbReference type="Pfam" id="PF13456"/>
    </source>
</evidence>
<feature type="domain" description="RNase H type-1" evidence="1">
    <location>
        <begin position="107"/>
        <end position="173"/>
    </location>
</feature>
<protein>
    <recommendedName>
        <fullName evidence="1">RNase H type-1 domain-containing protein</fullName>
    </recommendedName>
</protein>
<accession>A0ABM3R4H9</accession>
<dbReference type="GeneID" id="130465671"/>
<dbReference type="PANTHER" id="PTHR47723:SF23">
    <property type="entry name" value="REVERSE TRANSCRIPTASE-LIKE PROTEIN"/>
    <property type="match status" value="1"/>
</dbReference>
<dbReference type="InterPro" id="IPR044730">
    <property type="entry name" value="RNase_H-like_dom_plant"/>
</dbReference>
<dbReference type="RefSeq" id="XP_056690507.1">
    <property type="nucleotide sequence ID" value="XM_056834529.1"/>
</dbReference>
<dbReference type="InterPro" id="IPR002156">
    <property type="entry name" value="RNaseH_domain"/>
</dbReference>
<evidence type="ECO:0000313" key="3">
    <source>
        <dbReference type="RefSeq" id="XP_056690507.1"/>
    </source>
</evidence>
<reference evidence="2" key="1">
    <citation type="journal article" date="2021" name="Nat. Commun.">
        <title>Genomic analyses provide insights into spinach domestication and the genetic basis of agronomic traits.</title>
        <authorList>
            <person name="Cai X."/>
            <person name="Sun X."/>
            <person name="Xu C."/>
            <person name="Sun H."/>
            <person name="Wang X."/>
            <person name="Ge C."/>
            <person name="Zhang Z."/>
            <person name="Wang Q."/>
            <person name="Fei Z."/>
            <person name="Jiao C."/>
            <person name="Wang Q."/>
        </authorList>
    </citation>
    <scope>NUCLEOTIDE SEQUENCE [LARGE SCALE GENOMIC DNA]</scope>
    <source>
        <strain evidence="2">cv. Varoflay</strain>
    </source>
</reference>
<organism evidence="2 3">
    <name type="scientific">Spinacia oleracea</name>
    <name type="common">Spinach</name>
    <dbReference type="NCBI Taxonomy" id="3562"/>
    <lineage>
        <taxon>Eukaryota</taxon>
        <taxon>Viridiplantae</taxon>
        <taxon>Streptophyta</taxon>
        <taxon>Embryophyta</taxon>
        <taxon>Tracheophyta</taxon>
        <taxon>Spermatophyta</taxon>
        <taxon>Magnoliopsida</taxon>
        <taxon>eudicotyledons</taxon>
        <taxon>Gunneridae</taxon>
        <taxon>Pentapetalae</taxon>
        <taxon>Caryophyllales</taxon>
        <taxon>Chenopodiaceae</taxon>
        <taxon>Chenopodioideae</taxon>
        <taxon>Anserineae</taxon>
        <taxon>Spinacia</taxon>
    </lineage>
</organism>
<dbReference type="Proteomes" id="UP000813463">
    <property type="component" value="Chromosome 1"/>
</dbReference>
<proteinExistence type="predicted"/>
<sequence length="221" mass="25363">MGFSFSMTDFFKTLDYLRRNQVALRKFITLCWTIWKERNVMVFSNTKVSPCRYYYRALNTFKERELRLRIDDQQFKGFPSSPSSPPTTSQPILVRWFPPPPGAFKLNFDGSRKASSAAGGIIIRDSTGKAIIAKSFNFGDSQVYMAEVLALHKGIQEAINLGIKDIYIEGDNLLDVRADTVLRQRGYAQLVPFLRSCCHTYILEDAVLHRWGYAQVVPFLR</sequence>
<dbReference type="InterPro" id="IPR053151">
    <property type="entry name" value="RNase_H-like"/>
</dbReference>
<dbReference type="InterPro" id="IPR012337">
    <property type="entry name" value="RNaseH-like_sf"/>
</dbReference>